<comment type="similarity">
    <text evidence="3">Belongs to the peptidase S1 family. CLIP subfamily.</text>
</comment>
<evidence type="ECO:0000256" key="4">
    <source>
        <dbReference type="SAM" id="SignalP"/>
    </source>
</evidence>
<sequence>MIYQPMSPYPLLLFLVLGASAFVVKEQLPDERFLGSTDASFGQFPAAAYIVSPERQICGATVLNENHVLTLAQCVLNGTHNTINPRLVRVHAGVLNLGLVSASRQTRLGDVIYVHPNFKAHSLENDIAVIRVQEPFIFPSNEVEPALRRTRIVANGHSCLLAGWGAIVAGPVQDVNALQRYMALTINDRDMCSSLRRDMPVFENMICAGNMDNAPNGPAPCQGSLGSGLYCDGDLAGLLSFGINCGSLGNPPTFTQIRFYNQWIEQQFLRNDRPPPGFSPLDVA</sequence>
<dbReference type="InterPro" id="IPR051487">
    <property type="entry name" value="Ser/Thr_Proteases_Immune/Dev"/>
</dbReference>
<proteinExistence type="inferred from homology"/>
<accession>A0ABM2A0V8</accession>
<dbReference type="PROSITE" id="PS50240">
    <property type="entry name" value="TRYPSIN_DOM"/>
    <property type="match status" value="1"/>
</dbReference>
<feature type="chain" id="PRO_5046847586" description="Peptidase S1 domain-containing protein" evidence="4">
    <location>
        <begin position="22"/>
        <end position="284"/>
    </location>
</feature>
<reference evidence="7" key="1">
    <citation type="journal article" date="2015" name="Proc. Natl. Acad. Sci. U.S.A.">
        <title>Genome sequence of the Asian Tiger mosquito, Aedes albopictus, reveals insights into its biology, genetics, and evolution.</title>
        <authorList>
            <person name="Chen X.G."/>
            <person name="Jiang X."/>
            <person name="Gu J."/>
            <person name="Xu M."/>
            <person name="Wu Y."/>
            <person name="Deng Y."/>
            <person name="Zhang C."/>
            <person name="Bonizzoni M."/>
            <person name="Dermauw W."/>
            <person name="Vontas J."/>
            <person name="Armbruster P."/>
            <person name="Huang X."/>
            <person name="Yang Y."/>
            <person name="Zhang H."/>
            <person name="He W."/>
            <person name="Peng H."/>
            <person name="Liu Y."/>
            <person name="Wu K."/>
            <person name="Chen J."/>
            <person name="Lirakis M."/>
            <person name="Topalis P."/>
            <person name="Van Leeuwen T."/>
            <person name="Hall A.B."/>
            <person name="Jiang X."/>
            <person name="Thorpe C."/>
            <person name="Mueller R.L."/>
            <person name="Sun C."/>
            <person name="Waterhouse R.M."/>
            <person name="Yan G."/>
            <person name="Tu Z.J."/>
            <person name="Fang X."/>
            <person name="James A.A."/>
        </authorList>
    </citation>
    <scope>NUCLEOTIDE SEQUENCE [LARGE SCALE GENOMIC DNA]</scope>
    <source>
        <strain evidence="7">Foshan</strain>
    </source>
</reference>
<dbReference type="SUPFAM" id="SSF50494">
    <property type="entry name" value="Trypsin-like serine proteases"/>
    <property type="match status" value="1"/>
</dbReference>
<keyword evidence="4" id="KW-0732">Signal</keyword>
<dbReference type="InterPro" id="IPR001254">
    <property type="entry name" value="Trypsin_dom"/>
</dbReference>
<dbReference type="CDD" id="cd00190">
    <property type="entry name" value="Tryp_SPc"/>
    <property type="match status" value="1"/>
</dbReference>
<organism evidence="6 7">
    <name type="scientific">Aedes albopictus</name>
    <name type="common">Asian tiger mosquito</name>
    <name type="synonym">Stegomyia albopicta</name>
    <dbReference type="NCBI Taxonomy" id="7160"/>
    <lineage>
        <taxon>Eukaryota</taxon>
        <taxon>Metazoa</taxon>
        <taxon>Ecdysozoa</taxon>
        <taxon>Arthropoda</taxon>
        <taxon>Hexapoda</taxon>
        <taxon>Insecta</taxon>
        <taxon>Pterygota</taxon>
        <taxon>Neoptera</taxon>
        <taxon>Endopterygota</taxon>
        <taxon>Diptera</taxon>
        <taxon>Nematocera</taxon>
        <taxon>Culicoidea</taxon>
        <taxon>Culicidae</taxon>
        <taxon>Culicinae</taxon>
        <taxon>Aedini</taxon>
        <taxon>Aedes</taxon>
        <taxon>Stegomyia</taxon>
    </lineage>
</organism>
<dbReference type="PANTHER" id="PTHR24256">
    <property type="entry name" value="TRYPTASE-RELATED"/>
    <property type="match status" value="1"/>
</dbReference>
<dbReference type="GeneID" id="109414100"/>
<dbReference type="SMART" id="SM00020">
    <property type="entry name" value="Tryp_SPc"/>
    <property type="match status" value="1"/>
</dbReference>
<name>A0ABM2A0V8_AEDAL</name>
<evidence type="ECO:0000256" key="3">
    <source>
        <dbReference type="ARBA" id="ARBA00024195"/>
    </source>
</evidence>
<dbReference type="InterPro" id="IPR009003">
    <property type="entry name" value="Peptidase_S1_PA"/>
</dbReference>
<keyword evidence="2" id="KW-0325">Glycoprotein</keyword>
<dbReference type="Proteomes" id="UP000069940">
    <property type="component" value="Unassembled WGS sequence"/>
</dbReference>
<evidence type="ECO:0000256" key="1">
    <source>
        <dbReference type="ARBA" id="ARBA00023157"/>
    </source>
</evidence>
<keyword evidence="1" id="KW-1015">Disulfide bond</keyword>
<dbReference type="InterPro" id="IPR043504">
    <property type="entry name" value="Peptidase_S1_PA_chymotrypsin"/>
</dbReference>
<evidence type="ECO:0000313" key="6">
    <source>
        <dbReference type="EnsemblMetazoa" id="AALFPA23_023402.P34828"/>
    </source>
</evidence>
<dbReference type="Gene3D" id="2.40.10.10">
    <property type="entry name" value="Trypsin-like serine proteases"/>
    <property type="match status" value="1"/>
</dbReference>
<dbReference type="PRINTS" id="PR00722">
    <property type="entry name" value="CHYMOTRYPSIN"/>
</dbReference>
<reference evidence="6" key="2">
    <citation type="submission" date="2025-05" db="UniProtKB">
        <authorList>
            <consortium name="EnsemblMetazoa"/>
        </authorList>
    </citation>
    <scope>IDENTIFICATION</scope>
    <source>
        <strain evidence="6">Foshan</strain>
    </source>
</reference>
<feature type="domain" description="Peptidase S1" evidence="5">
    <location>
        <begin position="33"/>
        <end position="269"/>
    </location>
</feature>
<evidence type="ECO:0000259" key="5">
    <source>
        <dbReference type="PROSITE" id="PS50240"/>
    </source>
</evidence>
<feature type="signal peptide" evidence="4">
    <location>
        <begin position="1"/>
        <end position="21"/>
    </location>
</feature>
<dbReference type="Pfam" id="PF00089">
    <property type="entry name" value="Trypsin"/>
    <property type="match status" value="1"/>
</dbReference>
<dbReference type="RefSeq" id="XP_019543394.2">
    <property type="nucleotide sequence ID" value="XM_019687849.3"/>
</dbReference>
<dbReference type="InterPro" id="IPR001314">
    <property type="entry name" value="Peptidase_S1A"/>
</dbReference>
<protein>
    <recommendedName>
        <fullName evidence="5">Peptidase S1 domain-containing protein</fullName>
    </recommendedName>
</protein>
<evidence type="ECO:0000313" key="7">
    <source>
        <dbReference type="Proteomes" id="UP000069940"/>
    </source>
</evidence>
<dbReference type="EnsemblMetazoa" id="AALFPA23_023402.R34828">
    <property type="protein sequence ID" value="AALFPA23_023402.P34828"/>
    <property type="gene ID" value="AALFPA23_023402"/>
</dbReference>
<keyword evidence="7" id="KW-1185">Reference proteome</keyword>
<evidence type="ECO:0000256" key="2">
    <source>
        <dbReference type="ARBA" id="ARBA00023180"/>
    </source>
</evidence>